<protein>
    <submittedName>
        <fullName evidence="1">Uncharacterized protein</fullName>
    </submittedName>
</protein>
<gene>
    <name evidence="1" type="ORF">S01H1_38026</name>
</gene>
<sequence>MVKKYLEEFYLLLSEIEKIEGASRDELKGEFTNIELLFLYNILRICKPQLVFESGVLYGR</sequence>
<name>X0U7M4_9ZZZZ</name>
<dbReference type="AlphaFoldDB" id="X0U7M4"/>
<evidence type="ECO:0000313" key="1">
    <source>
        <dbReference type="EMBL" id="GAG01804.1"/>
    </source>
</evidence>
<proteinExistence type="predicted"/>
<reference evidence="1" key="1">
    <citation type="journal article" date="2014" name="Front. Microbiol.">
        <title>High frequency of phylogenetically diverse reductive dehalogenase-homologous genes in deep subseafloor sedimentary metagenomes.</title>
        <authorList>
            <person name="Kawai M."/>
            <person name="Futagami T."/>
            <person name="Toyoda A."/>
            <person name="Takaki Y."/>
            <person name="Nishi S."/>
            <person name="Hori S."/>
            <person name="Arai W."/>
            <person name="Tsubouchi T."/>
            <person name="Morono Y."/>
            <person name="Uchiyama I."/>
            <person name="Ito T."/>
            <person name="Fujiyama A."/>
            <person name="Inagaki F."/>
            <person name="Takami H."/>
        </authorList>
    </citation>
    <scope>NUCLEOTIDE SEQUENCE</scope>
    <source>
        <strain evidence="1">Expedition CK06-06</strain>
    </source>
</reference>
<dbReference type="EMBL" id="BARS01023907">
    <property type="protein sequence ID" value="GAG01804.1"/>
    <property type="molecule type" value="Genomic_DNA"/>
</dbReference>
<organism evidence="1">
    <name type="scientific">marine sediment metagenome</name>
    <dbReference type="NCBI Taxonomy" id="412755"/>
    <lineage>
        <taxon>unclassified sequences</taxon>
        <taxon>metagenomes</taxon>
        <taxon>ecological metagenomes</taxon>
    </lineage>
</organism>
<comment type="caution">
    <text evidence="1">The sequence shown here is derived from an EMBL/GenBank/DDBJ whole genome shotgun (WGS) entry which is preliminary data.</text>
</comment>
<accession>X0U7M4</accession>
<feature type="non-terminal residue" evidence="1">
    <location>
        <position position="60"/>
    </location>
</feature>